<feature type="region of interest" description="Disordered" evidence="1">
    <location>
        <begin position="190"/>
        <end position="218"/>
    </location>
</feature>
<comment type="caution">
    <text evidence="3">The sequence shown here is derived from an EMBL/GenBank/DDBJ whole genome shotgun (WGS) entry which is preliminary data.</text>
</comment>
<keyword evidence="2" id="KW-0472">Membrane</keyword>
<evidence type="ECO:0000256" key="1">
    <source>
        <dbReference type="SAM" id="MobiDB-lite"/>
    </source>
</evidence>
<reference evidence="4" key="1">
    <citation type="journal article" date="2019" name="Int. J. Syst. Evol. Microbiol.">
        <title>The Global Catalogue of Microorganisms (GCM) 10K type strain sequencing project: providing services to taxonomists for standard genome sequencing and annotation.</title>
        <authorList>
            <consortium name="The Broad Institute Genomics Platform"/>
            <consortium name="The Broad Institute Genome Sequencing Center for Infectious Disease"/>
            <person name="Wu L."/>
            <person name="Ma J."/>
        </authorList>
    </citation>
    <scope>NUCLEOTIDE SEQUENCE [LARGE SCALE GENOMIC DNA]</scope>
    <source>
        <strain evidence="4">JCM 18200</strain>
    </source>
</reference>
<evidence type="ECO:0000313" key="3">
    <source>
        <dbReference type="EMBL" id="GAA4787154.1"/>
    </source>
</evidence>
<proteinExistence type="predicted"/>
<evidence type="ECO:0000313" key="4">
    <source>
        <dbReference type="Proteomes" id="UP001501411"/>
    </source>
</evidence>
<keyword evidence="2" id="KW-0812">Transmembrane</keyword>
<keyword evidence="4" id="KW-1185">Reference proteome</keyword>
<keyword evidence="2" id="KW-1133">Transmembrane helix</keyword>
<accession>A0ABP9AXP4</accession>
<evidence type="ECO:0000256" key="2">
    <source>
        <dbReference type="SAM" id="Phobius"/>
    </source>
</evidence>
<gene>
    <name evidence="3" type="ORF">GCM10023231_14120</name>
</gene>
<name>A0ABP9AXP4_9SPHI</name>
<feature type="transmembrane region" description="Helical" evidence="2">
    <location>
        <begin position="111"/>
        <end position="133"/>
    </location>
</feature>
<organism evidence="3 4">
    <name type="scientific">Olivibacter ginsenosidimutans</name>
    <dbReference type="NCBI Taxonomy" id="1176537"/>
    <lineage>
        <taxon>Bacteria</taxon>
        <taxon>Pseudomonadati</taxon>
        <taxon>Bacteroidota</taxon>
        <taxon>Sphingobacteriia</taxon>
        <taxon>Sphingobacteriales</taxon>
        <taxon>Sphingobacteriaceae</taxon>
        <taxon>Olivibacter</taxon>
    </lineage>
</organism>
<dbReference type="EMBL" id="BAABIQ010000007">
    <property type="protein sequence ID" value="GAA4787154.1"/>
    <property type="molecule type" value="Genomic_DNA"/>
</dbReference>
<dbReference type="RefSeq" id="WP_345231060.1">
    <property type="nucleotide sequence ID" value="NZ_BAABIQ010000007.1"/>
</dbReference>
<protein>
    <recommendedName>
        <fullName evidence="5">DUF3618 domain-containing protein</fullName>
    </recommendedName>
</protein>
<dbReference type="Proteomes" id="UP001501411">
    <property type="component" value="Unassembled WGS sequence"/>
</dbReference>
<sequence>MNEQELQTILKDTQDILVQMNERLHQVETQKPETKDYSAELAHINEKLERIITDDTLNGLKDAFRNQATTSSKLVTAIAEQQERTEKMIMELPQKIKVNVEHRLTGQQRPYIIAGAALLLVSVFSLFASIQLWRSNSALQDNDIKIRMVRLLYPQVSLDIDSTYSESPKEFKAWVKQEEERLLAIRKAEEKARQSNEKAKRAKEELQRLKERKDKNLK</sequence>
<evidence type="ECO:0008006" key="5">
    <source>
        <dbReference type="Google" id="ProtNLM"/>
    </source>
</evidence>